<dbReference type="Proteomes" id="UP000245908">
    <property type="component" value="Unassembled WGS sequence"/>
</dbReference>
<evidence type="ECO:0000259" key="1">
    <source>
        <dbReference type="Pfam" id="PF13173"/>
    </source>
</evidence>
<accession>A0A2T9WRV4</accession>
<dbReference type="InterPro" id="IPR041682">
    <property type="entry name" value="AAA_14"/>
</dbReference>
<comment type="caution">
    <text evidence="3">The sequence shown here is derived from an EMBL/GenBank/DDBJ whole genome shotgun (WGS) entry which is preliminary data.</text>
</comment>
<evidence type="ECO:0000313" key="3">
    <source>
        <dbReference type="EMBL" id="PVU70566.1"/>
    </source>
</evidence>
<feature type="non-terminal residue" evidence="3">
    <location>
        <position position="1"/>
    </location>
</feature>
<evidence type="ECO:0000259" key="2">
    <source>
        <dbReference type="Pfam" id="PF13635"/>
    </source>
</evidence>
<dbReference type="InterPro" id="IPR025420">
    <property type="entry name" value="DUF4143"/>
</dbReference>
<evidence type="ECO:0000313" key="4">
    <source>
        <dbReference type="Proteomes" id="UP000245908"/>
    </source>
</evidence>
<feature type="domain" description="DUF4143" evidence="2">
    <location>
        <begin position="140"/>
        <end position="270"/>
    </location>
</feature>
<dbReference type="Pfam" id="PF13635">
    <property type="entry name" value="DUF4143"/>
    <property type="match status" value="1"/>
</dbReference>
<protein>
    <submittedName>
        <fullName evidence="3">AAA family ATPase</fullName>
    </submittedName>
</protein>
<dbReference type="PANTHER" id="PTHR33295">
    <property type="entry name" value="ATPASE"/>
    <property type="match status" value="1"/>
</dbReference>
<organism evidence="3 4">
    <name type="scientific">Nanobsidianus stetteri</name>
    <dbReference type="NCBI Taxonomy" id="1294122"/>
    <lineage>
        <taxon>Archaea</taxon>
        <taxon>Nanobdellota</taxon>
        <taxon>Candidatus Nanoarchaeia</taxon>
        <taxon>Nanoarchaeales</taxon>
        <taxon>Nanopusillaceae</taxon>
        <taxon>Candidatus Nanobsidianus</taxon>
    </lineage>
</organism>
<dbReference type="PANTHER" id="PTHR33295:SF18">
    <property type="entry name" value="AAA+ ATPASE DOMAIN-CONTAINING PROTEIN"/>
    <property type="match status" value="1"/>
</dbReference>
<dbReference type="EMBL" id="QEFH01000024">
    <property type="protein sequence ID" value="PVU70566.1"/>
    <property type="molecule type" value="Genomic_DNA"/>
</dbReference>
<dbReference type="AlphaFoldDB" id="A0A2T9WRV4"/>
<reference evidence="3 4" key="1">
    <citation type="journal article" date="2015" name="Appl. Environ. Microbiol.">
        <title>Nanoarchaeota, Their Sulfolobales Host, and Nanoarchaeota Virus Distribution across Yellowstone National Park Hot Springs.</title>
        <authorList>
            <person name="Munson-McGee J.H."/>
            <person name="Field E.K."/>
            <person name="Bateson M."/>
            <person name="Rooney C."/>
            <person name="Stepanauskas R."/>
            <person name="Young M.J."/>
        </authorList>
    </citation>
    <scope>NUCLEOTIDE SEQUENCE [LARGE SCALE GENOMIC DNA]</scope>
    <source>
        <strain evidence="3">SCGC AB-777_O03</strain>
    </source>
</reference>
<feature type="domain" description="AAA" evidence="1">
    <location>
        <begin position="4"/>
        <end position="74"/>
    </location>
</feature>
<sequence length="296" mass="34647">NIKTSYIFLDEITYVNDWWRTIKLYIDIGKFKDDVITITGSSSIKLKGEVELFPGRRGNGKDIYVYPLSFREYLNIKGIKTDKYENILEGMNSLSGLEPKIFKEFENYLETGGYPLSINGYKDAFFQIISSIENEILRSGRNLELSKAIISTILSKAPSPLSFLSIGKEVGVSYKTVEDYIEIFRRLFILDYALFKEKQIIWRKERKFFILDPYLAKSLSLWTNTEYLDSALYEWIVQSHLKRKFGEVYYYRNSYEIDVIADNLKIEIKSKRAHKNYPKDVIILDESNLPLFLAII</sequence>
<dbReference type="Pfam" id="PF13173">
    <property type="entry name" value="AAA_14"/>
    <property type="match status" value="1"/>
</dbReference>
<name>A0A2T9WRV4_NANST</name>
<proteinExistence type="predicted"/>
<gene>
    <name evidence="3" type="ORF">DDW05_02660</name>
</gene>